<evidence type="ECO:0000313" key="1">
    <source>
        <dbReference type="EMBL" id="KAH8008405.1"/>
    </source>
</evidence>
<accession>A0ACB8FS49</accession>
<comment type="caution">
    <text evidence="1">The sequence shown here is derived from an EMBL/GenBank/DDBJ whole genome shotgun (WGS) entry which is preliminary data.</text>
</comment>
<protein>
    <submittedName>
        <fullName evidence="1">Uncharacterized protein</fullName>
    </submittedName>
</protein>
<dbReference type="Proteomes" id="UP000827872">
    <property type="component" value="Linkage Group LG06"/>
</dbReference>
<keyword evidence="2" id="KW-1185">Reference proteome</keyword>
<name>A0ACB8FS49_9SAUR</name>
<gene>
    <name evidence="1" type="ORF">K3G42_029473</name>
</gene>
<reference evidence="1" key="1">
    <citation type="submission" date="2021-08" db="EMBL/GenBank/DDBJ databases">
        <title>The first chromosome-level gecko genome reveals the dynamic sex chromosomes of Neotropical dwarf geckos (Sphaerodactylidae: Sphaerodactylus).</title>
        <authorList>
            <person name="Pinto B.J."/>
            <person name="Keating S.E."/>
            <person name="Gamble T."/>
        </authorList>
    </citation>
    <scope>NUCLEOTIDE SEQUENCE</scope>
    <source>
        <strain evidence="1">TG3544</strain>
    </source>
</reference>
<sequence>MDSDEAIPFKGLPPLPRVFRKPSSSPSPPPETGQEADEGPARRSCSLRDRIIWLHAEMRRVRRADLVLFQRLHTLALEIQDLKELQQEMESLSKEEPFAEGGGQVGGDAGPPAHVGTTAAFELTI</sequence>
<organism evidence="1 2">
    <name type="scientific">Sphaerodactylus townsendi</name>
    <dbReference type="NCBI Taxonomy" id="933632"/>
    <lineage>
        <taxon>Eukaryota</taxon>
        <taxon>Metazoa</taxon>
        <taxon>Chordata</taxon>
        <taxon>Craniata</taxon>
        <taxon>Vertebrata</taxon>
        <taxon>Euteleostomi</taxon>
        <taxon>Lepidosauria</taxon>
        <taxon>Squamata</taxon>
        <taxon>Bifurcata</taxon>
        <taxon>Gekkota</taxon>
        <taxon>Sphaerodactylidae</taxon>
        <taxon>Sphaerodactylus</taxon>
    </lineage>
</organism>
<evidence type="ECO:0000313" key="2">
    <source>
        <dbReference type="Proteomes" id="UP000827872"/>
    </source>
</evidence>
<dbReference type="EMBL" id="CM037619">
    <property type="protein sequence ID" value="KAH8008405.1"/>
    <property type="molecule type" value="Genomic_DNA"/>
</dbReference>
<proteinExistence type="predicted"/>